<evidence type="ECO:0000256" key="10">
    <source>
        <dbReference type="ARBA" id="ARBA00023315"/>
    </source>
</evidence>
<evidence type="ECO:0000256" key="5">
    <source>
        <dbReference type="ARBA" id="ARBA00022516"/>
    </source>
</evidence>
<evidence type="ECO:0000256" key="14">
    <source>
        <dbReference type="PIRNR" id="PIRNR000447"/>
    </source>
</evidence>
<dbReference type="Pfam" id="PF02801">
    <property type="entry name" value="Ketoacyl-synt_C"/>
    <property type="match status" value="1"/>
</dbReference>
<evidence type="ECO:0000256" key="8">
    <source>
        <dbReference type="ARBA" id="ARBA00023098"/>
    </source>
</evidence>
<organism evidence="16 17">
    <name type="scientific">Leuconostoc citreum</name>
    <dbReference type="NCBI Taxonomy" id="33964"/>
    <lineage>
        <taxon>Bacteria</taxon>
        <taxon>Bacillati</taxon>
        <taxon>Bacillota</taxon>
        <taxon>Bacilli</taxon>
        <taxon>Lactobacillales</taxon>
        <taxon>Lactobacillaceae</taxon>
        <taxon>Leuconostoc</taxon>
    </lineage>
</organism>
<dbReference type="RefSeq" id="WP_004904329.1">
    <property type="nucleotide sequence ID" value="NZ_BJJW01000016.1"/>
</dbReference>
<dbReference type="CDD" id="cd00834">
    <property type="entry name" value="KAS_I_II"/>
    <property type="match status" value="1"/>
</dbReference>
<dbReference type="FunFam" id="3.40.47.10:FF:000018">
    <property type="entry name" value="3-oxoacyl-[acyl-carrier-protein] synthase 2"/>
    <property type="match status" value="1"/>
</dbReference>
<dbReference type="UniPathway" id="UPA00094"/>
<evidence type="ECO:0000256" key="4">
    <source>
        <dbReference type="ARBA" id="ARBA00014657"/>
    </source>
</evidence>
<dbReference type="InterPro" id="IPR017568">
    <property type="entry name" value="3-oxoacyl-ACP_synth-2"/>
</dbReference>
<evidence type="ECO:0000256" key="11">
    <source>
        <dbReference type="ARBA" id="ARBA00024006"/>
    </source>
</evidence>
<evidence type="ECO:0000256" key="2">
    <source>
        <dbReference type="ARBA" id="ARBA00008467"/>
    </source>
</evidence>
<dbReference type="InterPro" id="IPR014031">
    <property type="entry name" value="Ketoacyl_synth_C"/>
</dbReference>
<dbReference type="GO" id="GO:0005829">
    <property type="term" value="C:cytosol"/>
    <property type="evidence" value="ECO:0007669"/>
    <property type="project" value="TreeGrafter"/>
</dbReference>
<proteinExistence type="inferred from homology"/>
<dbReference type="OMA" id="QIGHCLG"/>
<dbReference type="AlphaFoldDB" id="A0A5A5U0P6"/>
<dbReference type="InterPro" id="IPR000794">
    <property type="entry name" value="Beta-ketoacyl_synthase"/>
</dbReference>
<dbReference type="PROSITE" id="PS00606">
    <property type="entry name" value="KS3_1"/>
    <property type="match status" value="1"/>
</dbReference>
<dbReference type="InterPro" id="IPR018201">
    <property type="entry name" value="Ketoacyl_synth_AS"/>
</dbReference>
<comment type="pathway">
    <text evidence="1 14">Lipid metabolism; fatty acid biosynthesis.</text>
</comment>
<keyword evidence="10 14" id="KW-0012">Acyltransferase</keyword>
<dbReference type="GO" id="GO:0004315">
    <property type="term" value="F:3-oxoacyl-[acyl-carrier-protein] synthase activity"/>
    <property type="evidence" value="ECO:0007669"/>
    <property type="project" value="UniProtKB-UniRule"/>
</dbReference>
<comment type="caution">
    <text evidence="16">The sequence shown here is derived from an EMBL/GenBank/DDBJ whole genome shotgun (WGS) entry which is preliminary data.</text>
</comment>
<dbReference type="EC" id="2.3.1.179" evidence="3 14"/>
<keyword evidence="9 14" id="KW-0275">Fatty acid biosynthesis</keyword>
<evidence type="ECO:0000256" key="3">
    <source>
        <dbReference type="ARBA" id="ARBA00012356"/>
    </source>
</evidence>
<dbReference type="PIRSF" id="PIRSF000447">
    <property type="entry name" value="KAS_II"/>
    <property type="match status" value="1"/>
</dbReference>
<dbReference type="SUPFAM" id="SSF53901">
    <property type="entry name" value="Thiolase-like"/>
    <property type="match status" value="2"/>
</dbReference>
<dbReference type="PANTHER" id="PTHR11712">
    <property type="entry name" value="POLYKETIDE SYNTHASE-RELATED"/>
    <property type="match status" value="1"/>
</dbReference>
<dbReference type="NCBIfam" id="NF005589">
    <property type="entry name" value="PRK07314.1"/>
    <property type="match status" value="1"/>
</dbReference>
<evidence type="ECO:0000256" key="7">
    <source>
        <dbReference type="ARBA" id="ARBA00022832"/>
    </source>
</evidence>
<evidence type="ECO:0000256" key="13">
    <source>
        <dbReference type="ARBA" id="ARBA00047659"/>
    </source>
</evidence>
<dbReference type="InterPro" id="IPR016039">
    <property type="entry name" value="Thiolase-like"/>
</dbReference>
<keyword evidence="7" id="KW-0276">Fatty acid metabolism</keyword>
<keyword evidence="6 14" id="KW-0808">Transferase</keyword>
<protein>
    <recommendedName>
        <fullName evidence="4 14">3-oxoacyl-[acyl-carrier-protein] synthase 2</fullName>
        <ecNumber evidence="3 14">2.3.1.179</ecNumber>
    </recommendedName>
</protein>
<keyword evidence="5 14" id="KW-0444">Lipid biosynthesis</keyword>
<dbReference type="NCBIfam" id="TIGR03150">
    <property type="entry name" value="fabF"/>
    <property type="match status" value="1"/>
</dbReference>
<dbReference type="GO" id="GO:0006633">
    <property type="term" value="P:fatty acid biosynthetic process"/>
    <property type="evidence" value="ECO:0007669"/>
    <property type="project" value="UniProtKB-UniRule"/>
</dbReference>
<dbReference type="Pfam" id="PF00109">
    <property type="entry name" value="ketoacyl-synt"/>
    <property type="match status" value="1"/>
</dbReference>
<evidence type="ECO:0000256" key="9">
    <source>
        <dbReference type="ARBA" id="ARBA00023160"/>
    </source>
</evidence>
<dbReference type="InterPro" id="IPR020841">
    <property type="entry name" value="PKS_Beta-ketoAc_synthase_dom"/>
</dbReference>
<comment type="similarity">
    <text evidence="2 14 15">Belongs to the thiolase-like superfamily. Beta-ketoacyl-ACP synthases family.</text>
</comment>
<dbReference type="SMART" id="SM00825">
    <property type="entry name" value="PKS_KS"/>
    <property type="match status" value="1"/>
</dbReference>
<dbReference type="EMBL" id="BJJW01000016">
    <property type="protein sequence ID" value="GDZ84651.1"/>
    <property type="molecule type" value="Genomic_DNA"/>
</dbReference>
<evidence type="ECO:0000256" key="12">
    <source>
        <dbReference type="ARBA" id="ARBA00047318"/>
    </source>
</evidence>
<dbReference type="PANTHER" id="PTHR11712:SF336">
    <property type="entry name" value="3-OXOACYL-[ACYL-CARRIER-PROTEIN] SYNTHASE, MITOCHONDRIAL"/>
    <property type="match status" value="1"/>
</dbReference>
<dbReference type="PROSITE" id="PS52004">
    <property type="entry name" value="KS3_2"/>
    <property type="match status" value="1"/>
</dbReference>
<evidence type="ECO:0000313" key="17">
    <source>
        <dbReference type="Proteomes" id="UP000323274"/>
    </source>
</evidence>
<accession>A0A5A5U0P6</accession>
<evidence type="ECO:0000256" key="1">
    <source>
        <dbReference type="ARBA" id="ARBA00005194"/>
    </source>
</evidence>
<comment type="function">
    <text evidence="11 14">Involved in the type II fatty acid elongation cycle. Catalyzes the elongation of a wide range of acyl-ACP by the addition of two carbons from malonyl-ACP to an acyl acceptor. Can efficiently catalyze the conversion of palmitoleoyl-ACP (cis-hexadec-9-enoyl-ACP) to cis-vaccenoyl-ACP (cis-octadec-11-enoyl-ACP), an essential step in the thermal regulation of fatty acid composition.</text>
</comment>
<gene>
    <name evidence="16" type="primary">fabF</name>
    <name evidence="16" type="ORF">LCIT_18930</name>
</gene>
<name>A0A5A5U0P6_LEUCI</name>
<dbReference type="Proteomes" id="UP000323274">
    <property type="component" value="Unassembled WGS sequence"/>
</dbReference>
<sequence length="420" mass="43718">MSRVVITGLGAVTPLGNDTETFLNGIFNEEIGIKPITKFDASETGITVAGQVDGFDPAQRVGKRDARKLDLFSQYAIDAADQALENAGLKAPEGSENPTTVKDPTRFGVILGNGIGGLTTIQEQVIKMHDKGPQRVSPLFVPESIPNMVSGNVSLRFGAKGVNYTVVTACASATNAIGEAFWRVQSGKADVMLTGGSEATVNEIGIAGFAALTALSTETDPTEASKPFDKNRHGFVLGEGSGILVIESLEHAQARGANILAELVGYGASSDAYHMTSPSPDGEGAARAINDALRDASLEPNQISYINAHGTATGANDSGEAHAIATVFGENTVPVSSTKGMTGHLLGAAGAIEALISVGAIDRGQLPVNVGVDEQDDDTKVVNLVTKATQNQAPEYVMSANYGFGGHNAVIIFKKWYEEA</sequence>
<dbReference type="Gene3D" id="3.40.47.10">
    <property type="match status" value="1"/>
</dbReference>
<evidence type="ECO:0000256" key="6">
    <source>
        <dbReference type="ARBA" id="ARBA00022679"/>
    </source>
</evidence>
<evidence type="ECO:0000313" key="16">
    <source>
        <dbReference type="EMBL" id="GDZ84651.1"/>
    </source>
</evidence>
<keyword evidence="8" id="KW-0443">Lipid metabolism</keyword>
<comment type="catalytic activity">
    <reaction evidence="13 14">
        <text>a fatty acyl-[ACP] + malonyl-[ACP] + H(+) = a 3-oxoacyl-[ACP] + holo-[ACP] + CO2</text>
        <dbReference type="Rhea" id="RHEA:22836"/>
        <dbReference type="Rhea" id="RHEA-COMP:9623"/>
        <dbReference type="Rhea" id="RHEA-COMP:9685"/>
        <dbReference type="Rhea" id="RHEA-COMP:9916"/>
        <dbReference type="Rhea" id="RHEA-COMP:14125"/>
        <dbReference type="ChEBI" id="CHEBI:15378"/>
        <dbReference type="ChEBI" id="CHEBI:16526"/>
        <dbReference type="ChEBI" id="CHEBI:64479"/>
        <dbReference type="ChEBI" id="CHEBI:78449"/>
        <dbReference type="ChEBI" id="CHEBI:78776"/>
        <dbReference type="ChEBI" id="CHEBI:138651"/>
    </reaction>
</comment>
<comment type="catalytic activity">
    <reaction evidence="12 14">
        <text>(9Z)-hexadecenoyl-[ACP] + malonyl-[ACP] + H(+) = 3-oxo-(11Z)-octadecenoyl-[ACP] + holo-[ACP] + CO2</text>
        <dbReference type="Rhea" id="RHEA:55040"/>
        <dbReference type="Rhea" id="RHEA-COMP:9623"/>
        <dbReference type="Rhea" id="RHEA-COMP:9685"/>
        <dbReference type="Rhea" id="RHEA-COMP:10800"/>
        <dbReference type="Rhea" id="RHEA-COMP:14074"/>
        <dbReference type="ChEBI" id="CHEBI:15378"/>
        <dbReference type="ChEBI" id="CHEBI:16526"/>
        <dbReference type="ChEBI" id="CHEBI:64479"/>
        <dbReference type="ChEBI" id="CHEBI:78449"/>
        <dbReference type="ChEBI" id="CHEBI:83989"/>
        <dbReference type="ChEBI" id="CHEBI:138538"/>
        <dbReference type="EC" id="2.3.1.179"/>
    </reaction>
</comment>
<evidence type="ECO:0000256" key="15">
    <source>
        <dbReference type="RuleBase" id="RU003694"/>
    </source>
</evidence>
<reference evidence="16 17" key="1">
    <citation type="submission" date="2019-04" db="EMBL/GenBank/DDBJ databases">
        <title>A pseudo-fructophilic Leuconostoc citreum strain F192-5 isolated from peel of satsuma mandarin: the first report for isolation and characterization of strain-dependent fructophilic-like characteristics.</title>
        <authorList>
            <person name="Maeno S."/>
            <person name="Tanizawa Y."/>
            <person name="Kajikawa A."/>
            <person name="Kanesaki Y."/>
            <person name="Kubota E."/>
            <person name="Arita M."/>
            <person name="Leon D."/>
            <person name="Endo A."/>
        </authorList>
    </citation>
    <scope>NUCLEOTIDE SEQUENCE [LARGE SCALE GENOMIC DNA]</scope>
    <source>
        <strain evidence="16 17">F192-5</strain>
    </source>
</reference>
<dbReference type="InterPro" id="IPR014030">
    <property type="entry name" value="Ketoacyl_synth_N"/>
</dbReference>